<evidence type="ECO:0000256" key="1">
    <source>
        <dbReference type="ARBA" id="ARBA00005272"/>
    </source>
</evidence>
<dbReference type="PANTHER" id="PTHR43706:SF47">
    <property type="entry name" value="EXTERNAL NADH-UBIQUINONE OXIDOREDUCTASE 1, MITOCHONDRIAL-RELATED"/>
    <property type="match status" value="1"/>
</dbReference>
<dbReference type="InterPro" id="IPR013087">
    <property type="entry name" value="Znf_C2H2_type"/>
</dbReference>
<comment type="catalytic activity">
    <reaction evidence="8">
        <text>a quinone + NADH + H(+) = a quinol + NAD(+)</text>
        <dbReference type="Rhea" id="RHEA:46160"/>
        <dbReference type="ChEBI" id="CHEBI:15378"/>
        <dbReference type="ChEBI" id="CHEBI:24646"/>
        <dbReference type="ChEBI" id="CHEBI:57540"/>
        <dbReference type="ChEBI" id="CHEBI:57945"/>
        <dbReference type="ChEBI" id="CHEBI:132124"/>
        <dbReference type="EC" id="1.6.5.9"/>
    </reaction>
</comment>
<dbReference type="GeneID" id="24820021"/>
<dbReference type="KEGG" id="nin:NADRNF5_0791"/>
<reference evidence="11" key="1">
    <citation type="submission" date="2015-03" db="EMBL/GenBank/DDBJ databases">
        <title>Characterization of two novel Thaumarchaeota isolated from the Northern Adriatic Sea.</title>
        <authorList>
            <person name="Bayer B."/>
            <person name="Vojvoda J."/>
            <person name="Offre P."/>
            <person name="Srivastava A."/>
            <person name="Elisabeth N."/>
            <person name="Garcia J.A.L."/>
            <person name="Schleper C."/>
            <person name="Herndl G.J."/>
        </authorList>
    </citation>
    <scope>NUCLEOTIDE SEQUENCE [LARGE SCALE GENOMIC DNA]</scope>
    <source>
        <strain evidence="11">NF5</strain>
    </source>
</reference>
<keyword evidence="5" id="KW-0809">Transit peptide</keyword>
<dbReference type="InterPro" id="IPR054585">
    <property type="entry name" value="NDH2-like_C"/>
</dbReference>
<evidence type="ECO:0000256" key="5">
    <source>
        <dbReference type="ARBA" id="ARBA00022946"/>
    </source>
</evidence>
<evidence type="ECO:0000256" key="6">
    <source>
        <dbReference type="ARBA" id="ARBA00023002"/>
    </source>
</evidence>
<protein>
    <recommendedName>
        <fullName evidence="2">NADH:ubiquinone reductase (non-electrogenic)</fullName>
        <ecNumber evidence="2">1.6.5.9</ecNumber>
    </recommendedName>
</protein>
<dbReference type="EMBL" id="CP011070">
    <property type="protein sequence ID" value="AJW70485.1"/>
    <property type="molecule type" value="Genomic_DNA"/>
</dbReference>
<comment type="similarity">
    <text evidence="1">Belongs to the NADH dehydrogenase family.</text>
</comment>
<evidence type="ECO:0000313" key="10">
    <source>
        <dbReference type="EMBL" id="AJW70485.1"/>
    </source>
</evidence>
<keyword evidence="11" id="KW-1185">Reference proteome</keyword>
<evidence type="ECO:0000313" key="11">
    <source>
        <dbReference type="Proteomes" id="UP000032408"/>
    </source>
</evidence>
<reference evidence="10 11" key="2">
    <citation type="journal article" date="2016" name="ISME J.">
        <title>Physiological and genomic characterization of two novel marine thaumarchaeal strains indicates niche differentiation.</title>
        <authorList>
            <person name="Bayer B."/>
            <person name="Vojvoda J."/>
            <person name="Offre P."/>
            <person name="Alves R.J."/>
            <person name="Elisabeth N.H."/>
            <person name="Garcia J.A."/>
            <person name="Volland J.M."/>
            <person name="Srivastava A."/>
            <person name="Schleper C."/>
            <person name="Herndl G.J."/>
        </authorList>
    </citation>
    <scope>NUCLEOTIDE SEQUENCE [LARGE SCALE GENOMIC DNA]</scope>
    <source>
        <strain evidence="10 11">NF5</strain>
    </source>
</reference>
<dbReference type="Pfam" id="PF22366">
    <property type="entry name" value="NDH2_C"/>
    <property type="match status" value="1"/>
</dbReference>
<keyword evidence="7" id="KW-0520">NAD</keyword>
<dbReference type="Pfam" id="PF07992">
    <property type="entry name" value="Pyr_redox_2"/>
    <property type="match status" value="1"/>
</dbReference>
<evidence type="ECO:0000256" key="8">
    <source>
        <dbReference type="ARBA" id="ARBA00047599"/>
    </source>
</evidence>
<name>A0A0D5C2C8_9ARCH</name>
<evidence type="ECO:0000256" key="4">
    <source>
        <dbReference type="ARBA" id="ARBA00022827"/>
    </source>
</evidence>
<organism evidence="10 11">
    <name type="scientific">Nitrosopumilus adriaticus</name>
    <dbReference type="NCBI Taxonomy" id="1580092"/>
    <lineage>
        <taxon>Archaea</taxon>
        <taxon>Nitrososphaerota</taxon>
        <taxon>Nitrososphaeria</taxon>
        <taxon>Nitrosopumilales</taxon>
        <taxon>Nitrosopumilaceae</taxon>
        <taxon>Nitrosopumilus</taxon>
    </lineage>
</organism>
<accession>A0A0D5C2C8</accession>
<evidence type="ECO:0000259" key="9">
    <source>
        <dbReference type="PROSITE" id="PS00028"/>
    </source>
</evidence>
<dbReference type="InterPro" id="IPR036188">
    <property type="entry name" value="FAD/NAD-bd_sf"/>
</dbReference>
<dbReference type="PROSITE" id="PS00028">
    <property type="entry name" value="ZINC_FINGER_C2H2_1"/>
    <property type="match status" value="1"/>
</dbReference>
<dbReference type="HOGENOM" id="CLU_021377_7_1_2"/>
<keyword evidence="4" id="KW-0274">FAD</keyword>
<feature type="domain" description="C2H2-type" evidence="9">
    <location>
        <begin position="6"/>
        <end position="27"/>
    </location>
</feature>
<dbReference type="Gene3D" id="3.50.50.100">
    <property type="match status" value="1"/>
</dbReference>
<dbReference type="InterPro" id="IPR023753">
    <property type="entry name" value="FAD/NAD-binding_dom"/>
</dbReference>
<gene>
    <name evidence="10" type="ORF">NADRNF5_0791</name>
</gene>
<proteinExistence type="inferred from homology"/>
<evidence type="ECO:0000256" key="3">
    <source>
        <dbReference type="ARBA" id="ARBA00022630"/>
    </source>
</evidence>
<dbReference type="InterPro" id="IPR045024">
    <property type="entry name" value="NDH-2"/>
</dbReference>
<dbReference type="STRING" id="1580092.NADRNF5_0791"/>
<dbReference type="PANTHER" id="PTHR43706">
    <property type="entry name" value="NADH DEHYDROGENASE"/>
    <property type="match status" value="1"/>
</dbReference>
<dbReference type="EC" id="1.6.5.9" evidence="2"/>
<dbReference type="SUPFAM" id="SSF51905">
    <property type="entry name" value="FAD/NAD(P)-binding domain"/>
    <property type="match status" value="2"/>
</dbReference>
<evidence type="ECO:0000256" key="2">
    <source>
        <dbReference type="ARBA" id="ARBA00012637"/>
    </source>
</evidence>
<sequence length="477" mass="53309">MSVINCNCCDLVFDSESKYYAHYIGIHKSTSPSVKKILILGGGFGGINVLNKIEKKFQNESIEITIVSDENFFLFTPMLPQVASGLLHPSNITIPVRYFCKKAKFLHASIDSIDLEQQLVTIQRSFDNKVRTLEYDYLVLALGGQTNFFNNKNLEKHSFTMKTITDAIAIKNHLIVMLEHAAQTGNYELQRTLLTFVVVGAGFAGVETVSEINQFIKKSISKSYPTINPKNVNVILISAKDRILPELNEKLSEKATEFIEKDRIMIIKNTKAVDADEENVQLSNGGKLSCATLIWTGGTKMDRVISDLNCEHGLGGRIIVDGSLRMKNKENVFVLGDCALIKDDSLNSYYPSTAQHAIREGKTVAENLLLTFKKQNKLKKFTFHSLGIMAIIGERVGIATIAGKNITGIPAWLIWRAYYISKIPTFGKKLKICVDWLTDSILARDVTLVGSIKKKEIHSIHINENMPSIKEQLMSNN</sequence>
<evidence type="ECO:0000256" key="7">
    <source>
        <dbReference type="ARBA" id="ARBA00023027"/>
    </source>
</evidence>
<dbReference type="Proteomes" id="UP000032408">
    <property type="component" value="Chromosome"/>
</dbReference>
<keyword evidence="6" id="KW-0560">Oxidoreductase</keyword>
<dbReference type="RefSeq" id="WP_082051979.1">
    <property type="nucleotide sequence ID" value="NZ_CP011070.1"/>
</dbReference>
<dbReference type="OrthoDB" id="6639at2157"/>
<dbReference type="GO" id="GO:0050136">
    <property type="term" value="F:NADH dehydrogenase (quinone) (non-electrogenic) activity"/>
    <property type="evidence" value="ECO:0007669"/>
    <property type="project" value="UniProtKB-EC"/>
</dbReference>
<keyword evidence="3" id="KW-0285">Flavoprotein</keyword>
<dbReference type="PRINTS" id="PR00368">
    <property type="entry name" value="FADPNR"/>
</dbReference>
<dbReference type="AlphaFoldDB" id="A0A0D5C2C8"/>